<organism evidence="1 2">
    <name type="scientific">Gordonia effusa NBRC 100432</name>
    <dbReference type="NCBI Taxonomy" id="1077974"/>
    <lineage>
        <taxon>Bacteria</taxon>
        <taxon>Bacillati</taxon>
        <taxon>Actinomycetota</taxon>
        <taxon>Actinomycetes</taxon>
        <taxon>Mycobacteriales</taxon>
        <taxon>Gordoniaceae</taxon>
        <taxon>Gordonia</taxon>
    </lineage>
</organism>
<name>H0R5B3_9ACTN</name>
<evidence type="ECO:0000313" key="2">
    <source>
        <dbReference type="Proteomes" id="UP000035034"/>
    </source>
</evidence>
<gene>
    <name evidence="1" type="ORF">GOEFS_109_00090</name>
</gene>
<sequence>MGRCTRLSVGLSEVELAQAAGTDSAALAEWESGRRSVPNVAAKVLTVLTEVVGAAALETVRLIEEGSRSGRIVTFSTDDAVKVATGGAITSVRVHRVCAGRAALAVPDAQVVRRLDGEEDRQAWMLCVAAALGMGLEQVLKYFDIRRRAGEFWLLGSRPAPEAVLSQVADIAAEAIVHVQELADLVDPDDPTVRVCTTDAHMGAHWPQHSDLPLVTHQVCAARAAVSAGADLVYMPS</sequence>
<dbReference type="InterPro" id="IPR010982">
    <property type="entry name" value="Lambda_DNA-bd_dom_sf"/>
</dbReference>
<dbReference type="SUPFAM" id="SSF47413">
    <property type="entry name" value="lambda repressor-like DNA-binding domains"/>
    <property type="match status" value="1"/>
</dbReference>
<dbReference type="Proteomes" id="UP000035034">
    <property type="component" value="Unassembled WGS sequence"/>
</dbReference>
<protein>
    <submittedName>
        <fullName evidence="1">Uncharacterized protein</fullName>
    </submittedName>
</protein>
<dbReference type="InterPro" id="IPR027910">
    <property type="entry name" value="YdiL_sf"/>
</dbReference>
<dbReference type="OrthoDB" id="4384697at2"/>
<dbReference type="CDD" id="cd00093">
    <property type="entry name" value="HTH_XRE"/>
    <property type="match status" value="1"/>
</dbReference>
<dbReference type="InterPro" id="IPR001387">
    <property type="entry name" value="Cro/C1-type_HTH"/>
</dbReference>
<dbReference type="AlphaFoldDB" id="H0R5B3"/>
<dbReference type="STRING" id="1077974.GOEFS_109_00090"/>
<dbReference type="EMBL" id="BAEH01000109">
    <property type="protein sequence ID" value="GAB20264.1"/>
    <property type="molecule type" value="Genomic_DNA"/>
</dbReference>
<comment type="caution">
    <text evidence="1">The sequence shown here is derived from an EMBL/GenBank/DDBJ whole genome shotgun (WGS) entry which is preliminary data.</text>
</comment>
<reference evidence="1 2" key="1">
    <citation type="submission" date="2011-12" db="EMBL/GenBank/DDBJ databases">
        <title>Whole genome shotgun sequence of Gordonia effusa NBRC 100432.</title>
        <authorList>
            <person name="Yoshida I."/>
            <person name="Takarada H."/>
            <person name="Hosoyama A."/>
            <person name="Tsuchikane K."/>
            <person name="Katsumata H."/>
            <person name="Yamazaki S."/>
            <person name="Fujita N."/>
        </authorList>
    </citation>
    <scope>NUCLEOTIDE SEQUENCE [LARGE SCALE GENOMIC DNA]</scope>
    <source>
        <strain evidence="1 2">NBRC 100432</strain>
    </source>
</reference>
<keyword evidence="2" id="KW-1185">Reference proteome</keyword>
<proteinExistence type="predicted"/>
<dbReference type="Gene3D" id="1.10.3100.10">
    <property type="entry name" value="Putative cytoplasmic protein"/>
    <property type="match status" value="1"/>
</dbReference>
<accession>H0R5B3</accession>
<evidence type="ECO:0000313" key="1">
    <source>
        <dbReference type="EMBL" id="GAB20264.1"/>
    </source>
</evidence>
<dbReference type="GO" id="GO:0003677">
    <property type="term" value="F:DNA binding"/>
    <property type="evidence" value="ECO:0007669"/>
    <property type="project" value="InterPro"/>
</dbReference>